<accession>A0A8H5BZP2</accession>
<evidence type="ECO:0000313" key="1">
    <source>
        <dbReference type="EMBL" id="KAF5331996.1"/>
    </source>
</evidence>
<dbReference type="Proteomes" id="UP000541558">
    <property type="component" value="Unassembled WGS sequence"/>
</dbReference>
<organism evidence="1 2">
    <name type="scientific">Ephemerocybe angulata</name>
    <dbReference type="NCBI Taxonomy" id="980116"/>
    <lineage>
        <taxon>Eukaryota</taxon>
        <taxon>Fungi</taxon>
        <taxon>Dikarya</taxon>
        <taxon>Basidiomycota</taxon>
        <taxon>Agaricomycotina</taxon>
        <taxon>Agaricomycetes</taxon>
        <taxon>Agaricomycetidae</taxon>
        <taxon>Agaricales</taxon>
        <taxon>Agaricineae</taxon>
        <taxon>Psathyrellaceae</taxon>
        <taxon>Ephemerocybe</taxon>
    </lineage>
</organism>
<evidence type="ECO:0000313" key="2">
    <source>
        <dbReference type="Proteomes" id="UP000541558"/>
    </source>
</evidence>
<proteinExistence type="predicted"/>
<sequence length="348" mass="37891">MQHSDSIHDSWTYNGQGCLQNAPGIYPTPPESSDEVSGFPSLVGLTESPTPAPYDLSALLNAVQADDPDSQVMSVSTSFHPGAHSSESDLIISSSDGVLFYVHSTIISATSPAAISSILRFSDAIPGTGIKEVGIISVPLNAVLLNIIFHTIYGTSCAQNSPSVDDLIAAVDVLPELGIVPCTIIQPKTPLFTLLLSHAPIRPLDVFALAAHHDLSELASTASSHLLSFPLFNIDDTMAARIGTSYLKRLFLLHMMRMDEVKKILAQPPALHPIRKYCDFENQKKLSGAWAWGTTYLAWDLRPDLSTQRIQSAFEPLSETLTCSECQQMLKSRIRDAVRRWASVKTHI</sequence>
<name>A0A8H5BZP2_9AGAR</name>
<gene>
    <name evidence="1" type="ORF">D9611_008982</name>
</gene>
<evidence type="ECO:0008006" key="3">
    <source>
        <dbReference type="Google" id="ProtNLM"/>
    </source>
</evidence>
<dbReference type="AlphaFoldDB" id="A0A8H5BZP2"/>
<dbReference type="OrthoDB" id="3265815at2759"/>
<keyword evidence="2" id="KW-1185">Reference proteome</keyword>
<dbReference type="EMBL" id="JAACJK010000112">
    <property type="protein sequence ID" value="KAF5331996.1"/>
    <property type="molecule type" value="Genomic_DNA"/>
</dbReference>
<protein>
    <recommendedName>
        <fullName evidence="3">BTB domain-containing protein</fullName>
    </recommendedName>
</protein>
<reference evidence="1 2" key="1">
    <citation type="journal article" date="2020" name="ISME J.">
        <title>Uncovering the hidden diversity of litter-decomposition mechanisms in mushroom-forming fungi.</title>
        <authorList>
            <person name="Floudas D."/>
            <person name="Bentzer J."/>
            <person name="Ahren D."/>
            <person name="Johansson T."/>
            <person name="Persson P."/>
            <person name="Tunlid A."/>
        </authorList>
    </citation>
    <scope>NUCLEOTIDE SEQUENCE [LARGE SCALE GENOMIC DNA]</scope>
    <source>
        <strain evidence="1 2">CBS 175.51</strain>
    </source>
</reference>
<comment type="caution">
    <text evidence="1">The sequence shown here is derived from an EMBL/GenBank/DDBJ whole genome shotgun (WGS) entry which is preliminary data.</text>
</comment>